<dbReference type="InterPro" id="IPR003329">
    <property type="entry name" value="Cytidylyl_trans"/>
</dbReference>
<gene>
    <name evidence="1" type="primary">kdsB2</name>
    <name evidence="1" type="ORF">HVS_04465</name>
</gene>
<dbReference type="GO" id="GO:0005829">
    <property type="term" value="C:cytosol"/>
    <property type="evidence" value="ECO:0007669"/>
    <property type="project" value="TreeGrafter"/>
</dbReference>
<dbReference type="PANTHER" id="PTHR42866">
    <property type="entry name" value="3-DEOXY-MANNO-OCTULOSONATE CYTIDYLYLTRANSFERASE"/>
    <property type="match status" value="1"/>
</dbReference>
<dbReference type="PANTHER" id="PTHR42866:SF1">
    <property type="entry name" value="SPORE COAT POLYSACCHARIDE BIOSYNTHESIS PROTEIN SPSF"/>
    <property type="match status" value="1"/>
</dbReference>
<reference evidence="1 2" key="1">
    <citation type="submission" date="2017-12" db="EMBL/GenBank/DDBJ databases">
        <title>Complete genome sequence of Herbivorax saccincola GGR1, a novel Cellulosome-producing hydrolytic bacterium in a thermophilic biogas plant, established by Illumina and Nanopore MinION sequencing.</title>
        <authorList>
            <person name="Pechtl A."/>
            <person name="Ruckert C."/>
            <person name="Koeck D.E."/>
            <person name="Maus I."/>
            <person name="Winkler A."/>
            <person name="Kalinowski J."/>
            <person name="Puhler A."/>
            <person name="Schwarz W.W."/>
            <person name="Zverlov V.V."/>
            <person name="Schluter A."/>
            <person name="Liebl W."/>
        </authorList>
    </citation>
    <scope>NUCLEOTIDE SEQUENCE [LARGE SCALE GENOMIC DNA]</scope>
    <source>
        <strain evidence="2">SR1</strain>
    </source>
</reference>
<name>A0A2K9DZA9_9FIRM</name>
<dbReference type="EMBL" id="CP025197">
    <property type="protein sequence ID" value="AUG56832.1"/>
    <property type="molecule type" value="Genomic_DNA"/>
</dbReference>
<dbReference type="Gene3D" id="3.90.550.10">
    <property type="entry name" value="Spore Coat Polysaccharide Biosynthesis Protein SpsA, Chain A"/>
    <property type="match status" value="1"/>
</dbReference>
<organism evidence="1 2">
    <name type="scientific">Acetivibrio saccincola</name>
    <dbReference type="NCBI Taxonomy" id="1677857"/>
    <lineage>
        <taxon>Bacteria</taxon>
        <taxon>Bacillati</taxon>
        <taxon>Bacillota</taxon>
        <taxon>Clostridia</taxon>
        <taxon>Eubacteriales</taxon>
        <taxon>Oscillospiraceae</taxon>
        <taxon>Acetivibrio</taxon>
    </lineage>
</organism>
<keyword evidence="2" id="KW-1185">Reference proteome</keyword>
<dbReference type="Pfam" id="PF02348">
    <property type="entry name" value="CTP_transf_3"/>
    <property type="match status" value="1"/>
</dbReference>
<keyword evidence="1" id="KW-0548">Nucleotidyltransferase</keyword>
<dbReference type="InterPro" id="IPR029044">
    <property type="entry name" value="Nucleotide-diphossugar_trans"/>
</dbReference>
<evidence type="ECO:0000313" key="2">
    <source>
        <dbReference type="Proteomes" id="UP000233534"/>
    </source>
</evidence>
<dbReference type="RefSeq" id="WP_101299612.1">
    <property type="nucleotide sequence ID" value="NZ_CP025197.1"/>
</dbReference>
<accession>A0A2K9DZA9</accession>
<keyword evidence="1" id="KW-0808">Transferase</keyword>
<protein>
    <submittedName>
        <fullName evidence="1">3-deoxy-manno-octulosonate cytidylyltransferase</fullName>
        <ecNumber evidence="1">2.7.7.38</ecNumber>
    </submittedName>
</protein>
<dbReference type="KEGG" id="hsc:HVS_04465"/>
<dbReference type="EC" id="2.7.7.38" evidence="1"/>
<evidence type="ECO:0000313" key="1">
    <source>
        <dbReference type="EMBL" id="AUG56832.1"/>
    </source>
</evidence>
<dbReference type="Proteomes" id="UP000233534">
    <property type="component" value="Chromosome"/>
</dbReference>
<sequence>MKTGVIVQTRMGSTRLPGKVMMDLCGKPVIDHVIDRLKRSRLSDEIIIATTTLERDKVVVEQAKKNGVKWFCGSEDDVLSRYYCAAKENDLDVVVRVMSDCPLIDPVILDNVVDFYMSNNYTLVTNAGINFEQRTFPRGLDVEVFSFSMLEYAFNNAQKSYQREHVTPYLYETYFDSIYYYKNDVDYSNFRWTLDTDEDYALISAIYDRLYKKYGSNFGLYEVLELMKSNPELSMINAHVQQKSWFIINK</sequence>
<dbReference type="GO" id="GO:0008690">
    <property type="term" value="F:3-deoxy-manno-octulosonate cytidylyltransferase activity"/>
    <property type="evidence" value="ECO:0007669"/>
    <property type="project" value="UniProtKB-EC"/>
</dbReference>
<proteinExistence type="predicted"/>
<dbReference type="SUPFAM" id="SSF53448">
    <property type="entry name" value="Nucleotide-diphospho-sugar transferases"/>
    <property type="match status" value="1"/>
</dbReference>
<dbReference type="CDD" id="cd02518">
    <property type="entry name" value="GT2_SpsF"/>
    <property type="match status" value="1"/>
</dbReference>
<dbReference type="AlphaFoldDB" id="A0A2K9DZA9"/>